<reference evidence="9" key="1">
    <citation type="submission" date="2020-10" db="EMBL/GenBank/DDBJ databases">
        <title>Taxonomic study of unclassified bacteria belonging to the class Ktedonobacteria.</title>
        <authorList>
            <person name="Yabe S."/>
            <person name="Wang C.M."/>
            <person name="Zheng Y."/>
            <person name="Sakai Y."/>
            <person name="Cavaletti L."/>
            <person name="Monciardini P."/>
            <person name="Donadio S."/>
        </authorList>
    </citation>
    <scope>NUCLEOTIDE SEQUENCE</scope>
    <source>
        <strain evidence="9">ID150040</strain>
    </source>
</reference>
<dbReference type="InterPro" id="IPR000515">
    <property type="entry name" value="MetI-like"/>
</dbReference>
<keyword evidence="4 7" id="KW-0812">Transmembrane</keyword>
<organism evidence="9 10">
    <name type="scientific">Reticulibacter mediterranei</name>
    <dbReference type="NCBI Taxonomy" id="2778369"/>
    <lineage>
        <taxon>Bacteria</taxon>
        <taxon>Bacillati</taxon>
        <taxon>Chloroflexota</taxon>
        <taxon>Ktedonobacteria</taxon>
        <taxon>Ktedonobacterales</taxon>
        <taxon>Reticulibacteraceae</taxon>
        <taxon>Reticulibacter</taxon>
    </lineage>
</organism>
<dbReference type="AlphaFoldDB" id="A0A8J3N1Q7"/>
<dbReference type="GO" id="GO:0055085">
    <property type="term" value="P:transmembrane transport"/>
    <property type="evidence" value="ECO:0007669"/>
    <property type="project" value="InterPro"/>
</dbReference>
<feature type="transmembrane region" description="Helical" evidence="7">
    <location>
        <begin position="28"/>
        <end position="56"/>
    </location>
</feature>
<accession>A0A8J3N1Q7</accession>
<evidence type="ECO:0000256" key="7">
    <source>
        <dbReference type="RuleBase" id="RU363032"/>
    </source>
</evidence>
<comment type="subcellular location">
    <subcellularLocation>
        <location evidence="1 7">Cell membrane</location>
        <topology evidence="1 7">Multi-pass membrane protein</topology>
    </subcellularLocation>
</comment>
<dbReference type="EMBL" id="BNJK01000001">
    <property type="protein sequence ID" value="GHO92873.1"/>
    <property type="molecule type" value="Genomic_DNA"/>
</dbReference>
<dbReference type="PROSITE" id="PS50928">
    <property type="entry name" value="ABC_TM1"/>
    <property type="match status" value="1"/>
</dbReference>
<feature type="transmembrane region" description="Helical" evidence="7">
    <location>
        <begin position="168"/>
        <end position="186"/>
    </location>
</feature>
<sequence>MSVLTETIRPLRRVTMPHKRYSKQEQHIALAGIAFITPAALYVLIFNIFPVLYAFYLSFTDYNPINRNGPQFYGLSGYQTLLTSQQFWNALWVTVQYTLEVVPPAVVLAMGMAVLVNARLRGITFFRALFYLPRIVSLTAVSLIWLWLYSNNGFFNYLLSLIGKGGVAWLTSPAIALHALAVMRIWKALGGNMVFFLAGLQSIPGELYEAAKIDGAGSWSLFRHVTLPGLRPVLVYVATVNLIYIFQSFSEIYIMTAGGPVESTTTVNMLIYNQAFQYNQLGLASATAFLLFAVIFAFAFFNIRLISRRGTAS</sequence>
<keyword evidence="5 7" id="KW-1133">Transmembrane helix</keyword>
<gene>
    <name evidence="9" type="ORF">KSF_029210</name>
</gene>
<evidence type="ECO:0000256" key="5">
    <source>
        <dbReference type="ARBA" id="ARBA00022989"/>
    </source>
</evidence>
<dbReference type="Pfam" id="PF00528">
    <property type="entry name" value="BPD_transp_1"/>
    <property type="match status" value="1"/>
</dbReference>
<keyword evidence="6 7" id="KW-0472">Membrane</keyword>
<dbReference type="GO" id="GO:0005886">
    <property type="term" value="C:plasma membrane"/>
    <property type="evidence" value="ECO:0007669"/>
    <property type="project" value="UniProtKB-SubCell"/>
</dbReference>
<feature type="transmembrane region" description="Helical" evidence="7">
    <location>
        <begin position="233"/>
        <end position="256"/>
    </location>
</feature>
<protein>
    <submittedName>
        <fullName evidence="9">Sugar ABC transporter permease</fullName>
    </submittedName>
</protein>
<dbReference type="InterPro" id="IPR051393">
    <property type="entry name" value="ABC_transporter_permease"/>
</dbReference>
<evidence type="ECO:0000256" key="4">
    <source>
        <dbReference type="ARBA" id="ARBA00022692"/>
    </source>
</evidence>
<comment type="similarity">
    <text evidence="7">Belongs to the binding-protein-dependent transport system permease family.</text>
</comment>
<feature type="transmembrane region" description="Helical" evidence="7">
    <location>
        <begin position="128"/>
        <end position="148"/>
    </location>
</feature>
<evidence type="ECO:0000256" key="1">
    <source>
        <dbReference type="ARBA" id="ARBA00004651"/>
    </source>
</evidence>
<dbReference type="CDD" id="cd06261">
    <property type="entry name" value="TM_PBP2"/>
    <property type="match status" value="1"/>
</dbReference>
<keyword evidence="2 7" id="KW-0813">Transport</keyword>
<feature type="domain" description="ABC transmembrane type-1" evidence="8">
    <location>
        <begin position="91"/>
        <end position="302"/>
    </location>
</feature>
<evidence type="ECO:0000256" key="3">
    <source>
        <dbReference type="ARBA" id="ARBA00022475"/>
    </source>
</evidence>
<keyword evidence="10" id="KW-1185">Reference proteome</keyword>
<dbReference type="Gene3D" id="1.10.3720.10">
    <property type="entry name" value="MetI-like"/>
    <property type="match status" value="1"/>
</dbReference>
<evidence type="ECO:0000256" key="2">
    <source>
        <dbReference type="ARBA" id="ARBA00022448"/>
    </source>
</evidence>
<feature type="transmembrane region" description="Helical" evidence="7">
    <location>
        <begin position="276"/>
        <end position="301"/>
    </location>
</feature>
<feature type="transmembrane region" description="Helical" evidence="7">
    <location>
        <begin position="97"/>
        <end position="116"/>
    </location>
</feature>
<evidence type="ECO:0000259" key="8">
    <source>
        <dbReference type="PROSITE" id="PS50928"/>
    </source>
</evidence>
<name>A0A8J3N1Q7_9CHLR</name>
<dbReference type="SUPFAM" id="SSF161098">
    <property type="entry name" value="MetI-like"/>
    <property type="match status" value="1"/>
</dbReference>
<keyword evidence="3" id="KW-1003">Cell membrane</keyword>
<evidence type="ECO:0000256" key="6">
    <source>
        <dbReference type="ARBA" id="ARBA00023136"/>
    </source>
</evidence>
<dbReference type="PANTHER" id="PTHR30193">
    <property type="entry name" value="ABC TRANSPORTER PERMEASE PROTEIN"/>
    <property type="match status" value="1"/>
</dbReference>
<dbReference type="RefSeq" id="WP_220203685.1">
    <property type="nucleotide sequence ID" value="NZ_BNJK01000001.1"/>
</dbReference>
<dbReference type="InterPro" id="IPR035906">
    <property type="entry name" value="MetI-like_sf"/>
</dbReference>
<proteinExistence type="inferred from homology"/>
<evidence type="ECO:0000313" key="10">
    <source>
        <dbReference type="Proteomes" id="UP000597444"/>
    </source>
</evidence>
<dbReference type="Proteomes" id="UP000597444">
    <property type="component" value="Unassembled WGS sequence"/>
</dbReference>
<comment type="caution">
    <text evidence="9">The sequence shown here is derived from an EMBL/GenBank/DDBJ whole genome shotgun (WGS) entry which is preliminary data.</text>
</comment>
<evidence type="ECO:0000313" key="9">
    <source>
        <dbReference type="EMBL" id="GHO92873.1"/>
    </source>
</evidence>
<dbReference type="SUPFAM" id="SSF160964">
    <property type="entry name" value="MalF N-terminal region-like"/>
    <property type="match status" value="1"/>
</dbReference>
<dbReference type="PANTHER" id="PTHR30193:SF37">
    <property type="entry name" value="INNER MEMBRANE ABC TRANSPORTER PERMEASE PROTEIN YCJO"/>
    <property type="match status" value="1"/>
</dbReference>